<dbReference type="EMBL" id="CP061379">
    <property type="protein sequence ID" value="QPF92796.1"/>
    <property type="molecule type" value="Genomic_DNA"/>
</dbReference>
<dbReference type="Gene3D" id="3.40.50.1010">
    <property type="entry name" value="5'-nuclease"/>
    <property type="match status" value="1"/>
</dbReference>
<keyword evidence="3" id="KW-1185">Reference proteome</keyword>
<organism evidence="2 3">
    <name type="scientific">Bradyrhizobium commune</name>
    <dbReference type="NCBI Taxonomy" id="83627"/>
    <lineage>
        <taxon>Bacteria</taxon>
        <taxon>Pseudomonadati</taxon>
        <taxon>Pseudomonadota</taxon>
        <taxon>Alphaproteobacteria</taxon>
        <taxon>Hyphomicrobiales</taxon>
        <taxon>Nitrobacteraceae</taxon>
        <taxon>Bradyrhizobium</taxon>
    </lineage>
</organism>
<evidence type="ECO:0000313" key="3">
    <source>
        <dbReference type="Proteomes" id="UP000594621"/>
    </source>
</evidence>
<sequence length="123" mass="13360">MKVLADTSIWVDHLRRADERLAGLLNHGDIVIHPFVIGELLLGGVPKGSDMLDDLNTLPRATVAGNDEVLEFIVKRRLTGLGIGYVDAHLLASTILTAEASIWTRDKRLLAAARSLNLAADIQ</sequence>
<proteinExistence type="predicted"/>
<gene>
    <name evidence="2" type="ORF">IC761_05780</name>
</gene>
<dbReference type="Proteomes" id="UP000594621">
    <property type="component" value="Chromosome"/>
</dbReference>
<dbReference type="InterPro" id="IPR029060">
    <property type="entry name" value="PIN-like_dom_sf"/>
</dbReference>
<evidence type="ECO:0000313" key="2">
    <source>
        <dbReference type="EMBL" id="QPF92796.1"/>
    </source>
</evidence>
<dbReference type="SUPFAM" id="SSF88723">
    <property type="entry name" value="PIN domain-like"/>
    <property type="match status" value="1"/>
</dbReference>
<feature type="domain" description="PIN" evidence="1">
    <location>
        <begin position="1"/>
        <end position="111"/>
    </location>
</feature>
<accession>A0A7S9D7T4</accession>
<dbReference type="InterPro" id="IPR002716">
    <property type="entry name" value="PIN_dom"/>
</dbReference>
<dbReference type="RefSeq" id="WP_195802326.1">
    <property type="nucleotide sequence ID" value="NZ_CP061379.1"/>
</dbReference>
<dbReference type="KEGG" id="bcou:IC761_05780"/>
<dbReference type="SMART" id="SM00670">
    <property type="entry name" value="PINc"/>
    <property type="match status" value="1"/>
</dbReference>
<protein>
    <submittedName>
        <fullName evidence="2">PIN domain-containing protein</fullName>
    </submittedName>
</protein>
<evidence type="ECO:0000259" key="1">
    <source>
        <dbReference type="SMART" id="SM00670"/>
    </source>
</evidence>
<dbReference type="Pfam" id="PF01850">
    <property type="entry name" value="PIN"/>
    <property type="match status" value="1"/>
</dbReference>
<dbReference type="AlphaFoldDB" id="A0A7S9D7T4"/>
<reference evidence="2 3" key="1">
    <citation type="submission" date="2020-09" db="EMBL/GenBank/DDBJ databases">
        <title>Complete genomes of bradyrhizobia occurring on native shrubby legumes in Australia.</title>
        <authorList>
            <person name="Lafay B."/>
        </authorList>
    </citation>
    <scope>NUCLEOTIDE SEQUENCE [LARGE SCALE GENOMIC DNA]</scope>
    <source>
        <strain evidence="2 3">BDV5040</strain>
    </source>
</reference>
<name>A0A7S9D7T4_9BRAD</name>